<evidence type="ECO:0000313" key="3">
    <source>
        <dbReference type="RefSeq" id="XP_020105768.1"/>
    </source>
</evidence>
<reference evidence="2" key="1">
    <citation type="journal article" date="2015" name="Nat. Genet.">
        <title>The pineapple genome and the evolution of CAM photosynthesis.</title>
        <authorList>
            <person name="Ming R."/>
            <person name="VanBuren R."/>
            <person name="Wai C.M."/>
            <person name="Tang H."/>
            <person name="Schatz M.C."/>
            <person name="Bowers J.E."/>
            <person name="Lyons E."/>
            <person name="Wang M.L."/>
            <person name="Chen J."/>
            <person name="Biggers E."/>
            <person name="Zhang J."/>
            <person name="Huang L."/>
            <person name="Zhang L."/>
            <person name="Miao W."/>
            <person name="Zhang J."/>
            <person name="Ye Z."/>
            <person name="Miao C."/>
            <person name="Lin Z."/>
            <person name="Wang H."/>
            <person name="Zhou H."/>
            <person name="Yim W.C."/>
            <person name="Priest H.D."/>
            <person name="Zheng C."/>
            <person name="Woodhouse M."/>
            <person name="Edger P.P."/>
            <person name="Guyot R."/>
            <person name="Guo H.B."/>
            <person name="Guo H."/>
            <person name="Zheng G."/>
            <person name="Singh R."/>
            <person name="Sharma A."/>
            <person name="Min X."/>
            <person name="Zheng Y."/>
            <person name="Lee H."/>
            <person name="Gurtowski J."/>
            <person name="Sedlazeck F.J."/>
            <person name="Harkess A."/>
            <person name="McKain M.R."/>
            <person name="Liao Z."/>
            <person name="Fang J."/>
            <person name="Liu J."/>
            <person name="Zhang X."/>
            <person name="Zhang Q."/>
            <person name="Hu W."/>
            <person name="Qin Y."/>
            <person name="Wang K."/>
            <person name="Chen L.Y."/>
            <person name="Shirley N."/>
            <person name="Lin Y.R."/>
            <person name="Liu L.Y."/>
            <person name="Hernandez A.G."/>
            <person name="Wright C.L."/>
            <person name="Bulone V."/>
            <person name="Tuskan G.A."/>
            <person name="Heath K."/>
            <person name="Zee F."/>
            <person name="Moore P.H."/>
            <person name="Sunkar R."/>
            <person name="Leebens-Mack J.H."/>
            <person name="Mockler T."/>
            <person name="Bennetzen J.L."/>
            <person name="Freeling M."/>
            <person name="Sankoff D."/>
            <person name="Paterson A.H."/>
            <person name="Zhu X."/>
            <person name="Yang X."/>
            <person name="Smith J.A."/>
            <person name="Cushman J.C."/>
            <person name="Paull R.E."/>
            <person name="Yu Q."/>
        </authorList>
    </citation>
    <scope>NUCLEOTIDE SEQUENCE [LARGE SCALE GENOMIC DNA]</scope>
    <source>
        <strain evidence="2">cv. F153</strain>
    </source>
</reference>
<accession>A0A6P5GI60</accession>
<protein>
    <submittedName>
        <fullName evidence="3">Uncharacterized protein LOC109722227</fullName>
    </submittedName>
</protein>
<feature type="compositionally biased region" description="Polar residues" evidence="1">
    <location>
        <begin position="10"/>
        <end position="24"/>
    </location>
</feature>
<feature type="region of interest" description="Disordered" evidence="1">
    <location>
        <begin position="1"/>
        <end position="55"/>
    </location>
</feature>
<gene>
    <name evidence="3" type="primary">LOC109722227</name>
</gene>
<dbReference type="RefSeq" id="XP_020105768.1">
    <property type="nucleotide sequence ID" value="XM_020250179.1"/>
</dbReference>
<keyword evidence="2" id="KW-1185">Reference proteome</keyword>
<name>A0A6P5GI60_ANACO</name>
<feature type="compositionally biased region" description="Basic residues" evidence="1">
    <location>
        <begin position="172"/>
        <end position="184"/>
    </location>
</feature>
<dbReference type="AlphaFoldDB" id="A0A6P5GI60"/>
<dbReference type="OrthoDB" id="1978583at2759"/>
<sequence>MSALAESSPEVGSSRKSSTGSWTISAPMDTRRRSPPDTPRWDSSPMMVDAAGRSPSWSIRARTRARFFSRGSDRGSRNSAAKVSVSSTVSMGKRRSSCITYAEMDRRSRPLTRSPFRVTDPPRRRRGMRFASASISVDLPLPLAPMIARISPSRASPDTASSSVRCPSARARSSRGHRLPARTR</sequence>
<evidence type="ECO:0000313" key="2">
    <source>
        <dbReference type="Proteomes" id="UP000515123"/>
    </source>
</evidence>
<feature type="compositionally biased region" description="Low complexity" evidence="1">
    <location>
        <begin position="77"/>
        <end position="90"/>
    </location>
</feature>
<evidence type="ECO:0000256" key="1">
    <source>
        <dbReference type="SAM" id="MobiDB-lite"/>
    </source>
</evidence>
<organism evidence="2 3">
    <name type="scientific">Ananas comosus</name>
    <name type="common">Pineapple</name>
    <name type="synonym">Ananas ananas</name>
    <dbReference type="NCBI Taxonomy" id="4615"/>
    <lineage>
        <taxon>Eukaryota</taxon>
        <taxon>Viridiplantae</taxon>
        <taxon>Streptophyta</taxon>
        <taxon>Embryophyta</taxon>
        <taxon>Tracheophyta</taxon>
        <taxon>Spermatophyta</taxon>
        <taxon>Magnoliopsida</taxon>
        <taxon>Liliopsida</taxon>
        <taxon>Poales</taxon>
        <taxon>Bromeliaceae</taxon>
        <taxon>Bromelioideae</taxon>
        <taxon>Ananas</taxon>
    </lineage>
</organism>
<dbReference type="Proteomes" id="UP000515123">
    <property type="component" value="Linkage group 1"/>
</dbReference>
<proteinExistence type="predicted"/>
<feature type="region of interest" description="Disordered" evidence="1">
    <location>
        <begin position="67"/>
        <end position="123"/>
    </location>
</feature>
<feature type="compositionally biased region" description="Polar residues" evidence="1">
    <location>
        <begin position="153"/>
        <end position="165"/>
    </location>
</feature>
<reference evidence="3" key="2">
    <citation type="submission" date="2025-08" db="UniProtKB">
        <authorList>
            <consortium name="RefSeq"/>
        </authorList>
    </citation>
    <scope>IDENTIFICATION</scope>
    <source>
        <tissue evidence="3">Leaf</tissue>
    </source>
</reference>
<dbReference type="GeneID" id="109722227"/>
<feature type="region of interest" description="Disordered" evidence="1">
    <location>
        <begin position="150"/>
        <end position="184"/>
    </location>
</feature>